<dbReference type="OrthoDB" id="10056939at2759"/>
<dbReference type="PRINTS" id="PR00094">
    <property type="entry name" value="ADENYLTKNASE"/>
</dbReference>
<proteinExistence type="inferred from homology"/>
<evidence type="ECO:0000256" key="4">
    <source>
        <dbReference type="RuleBase" id="RU003330"/>
    </source>
</evidence>
<dbReference type="Proteomes" id="UP000663880">
    <property type="component" value="Unassembled WGS sequence"/>
</dbReference>
<evidence type="ECO:0000313" key="7">
    <source>
        <dbReference type="Proteomes" id="UP000663880"/>
    </source>
</evidence>
<dbReference type="AlphaFoldDB" id="A0A821UYY3"/>
<dbReference type="InterPro" id="IPR027417">
    <property type="entry name" value="P-loop_NTPase"/>
</dbReference>
<feature type="region of interest" description="Disordered" evidence="5">
    <location>
        <begin position="213"/>
        <end position="238"/>
    </location>
</feature>
<comment type="caution">
    <text evidence="6">The sequence shown here is derived from an EMBL/GenBank/DDBJ whole genome shotgun (WGS) entry which is preliminary data.</text>
</comment>
<keyword evidence="3 4" id="KW-0418">Kinase</keyword>
<dbReference type="GO" id="GO:0019205">
    <property type="term" value="F:nucleobase-containing compound kinase activity"/>
    <property type="evidence" value="ECO:0007669"/>
    <property type="project" value="InterPro"/>
</dbReference>
<keyword evidence="7" id="KW-1185">Reference proteome</keyword>
<accession>A0A821UYY3</accession>
<dbReference type="PANTHER" id="PTHR23359">
    <property type="entry name" value="NUCLEOTIDE KINASE"/>
    <property type="match status" value="1"/>
</dbReference>
<gene>
    <name evidence="6" type="ORF">PMACD_LOCUS10995</name>
</gene>
<evidence type="ECO:0000256" key="3">
    <source>
        <dbReference type="ARBA" id="ARBA00022777"/>
    </source>
</evidence>
<evidence type="ECO:0000256" key="2">
    <source>
        <dbReference type="ARBA" id="ARBA00022741"/>
    </source>
</evidence>
<comment type="similarity">
    <text evidence="4">Belongs to the adenylate kinase family.</text>
</comment>
<evidence type="ECO:0000256" key="1">
    <source>
        <dbReference type="ARBA" id="ARBA00022679"/>
    </source>
</evidence>
<dbReference type="GO" id="GO:0005524">
    <property type="term" value="F:ATP binding"/>
    <property type="evidence" value="ECO:0007669"/>
    <property type="project" value="InterPro"/>
</dbReference>
<reference evidence="6" key="1">
    <citation type="submission" date="2021-02" db="EMBL/GenBank/DDBJ databases">
        <authorList>
            <person name="Steward A R."/>
        </authorList>
    </citation>
    <scope>NUCLEOTIDE SEQUENCE</scope>
</reference>
<dbReference type="EMBL" id="CAJOBZ010000034">
    <property type="protein sequence ID" value="CAF4897296.1"/>
    <property type="molecule type" value="Genomic_DNA"/>
</dbReference>
<keyword evidence="2" id="KW-0547">Nucleotide-binding</keyword>
<dbReference type="SUPFAM" id="SSF52540">
    <property type="entry name" value="P-loop containing nucleoside triphosphate hydrolases"/>
    <property type="match status" value="1"/>
</dbReference>
<keyword evidence="1 4" id="KW-0808">Transferase</keyword>
<dbReference type="Gene3D" id="3.40.50.300">
    <property type="entry name" value="P-loop containing nucleotide triphosphate hydrolases"/>
    <property type="match status" value="1"/>
</dbReference>
<evidence type="ECO:0000256" key="5">
    <source>
        <dbReference type="SAM" id="MobiDB-lite"/>
    </source>
</evidence>
<dbReference type="GO" id="GO:0006139">
    <property type="term" value="P:nucleobase-containing compound metabolic process"/>
    <property type="evidence" value="ECO:0007669"/>
    <property type="project" value="InterPro"/>
</dbReference>
<name>A0A821UYY3_9NEOP</name>
<dbReference type="Pfam" id="PF00406">
    <property type="entry name" value="ADK"/>
    <property type="match status" value="1"/>
</dbReference>
<protein>
    <recommendedName>
        <fullName evidence="8">Adenylate kinase</fullName>
    </recommendedName>
</protein>
<evidence type="ECO:0000313" key="6">
    <source>
        <dbReference type="EMBL" id="CAF4897296.1"/>
    </source>
</evidence>
<evidence type="ECO:0008006" key="8">
    <source>
        <dbReference type="Google" id="ProtNLM"/>
    </source>
</evidence>
<dbReference type="InterPro" id="IPR000850">
    <property type="entry name" value="Adenylat/UMP-CMP_kin"/>
</dbReference>
<organism evidence="6 7">
    <name type="scientific">Pieris macdunnoughi</name>
    <dbReference type="NCBI Taxonomy" id="345717"/>
    <lineage>
        <taxon>Eukaryota</taxon>
        <taxon>Metazoa</taxon>
        <taxon>Ecdysozoa</taxon>
        <taxon>Arthropoda</taxon>
        <taxon>Hexapoda</taxon>
        <taxon>Insecta</taxon>
        <taxon>Pterygota</taxon>
        <taxon>Neoptera</taxon>
        <taxon>Endopterygota</taxon>
        <taxon>Lepidoptera</taxon>
        <taxon>Glossata</taxon>
        <taxon>Ditrysia</taxon>
        <taxon>Papilionoidea</taxon>
        <taxon>Pieridae</taxon>
        <taxon>Pierinae</taxon>
        <taxon>Pieris</taxon>
    </lineage>
</organism>
<sequence>MGCFYSRRILEEDLVYDMSPIRHLPVIFVNGVPGAGNQTVAETMASITGYMMIRPGELIREEAVKDTARGRMVSDKLQAQEDISEQVTVDLIKETMLLNQDAKGYILVGFPRNPRMSSIFNRQVKWPEKIVALEVDNELAAARLQSKLSELGRPESEINAARQIVKQAAHKVKNVHKRFGGHVVTLDSSGNPKALANTLKEILSDTIEKAQKNQAPTTASAPAVMTSPDLETEVEIAT</sequence>